<evidence type="ECO:0000256" key="1">
    <source>
        <dbReference type="ARBA" id="ARBA00004141"/>
    </source>
</evidence>
<evidence type="ECO:0000256" key="10">
    <source>
        <dbReference type="ARBA" id="ARBA00038475"/>
    </source>
</evidence>
<dbReference type="Proteomes" id="UP000044602">
    <property type="component" value="Unassembled WGS sequence"/>
</dbReference>
<dbReference type="EMBL" id="CVQH01011780">
    <property type="protein sequence ID" value="CRK20631.1"/>
    <property type="molecule type" value="Genomic_DNA"/>
</dbReference>
<dbReference type="Gene3D" id="1.20.1280.290">
    <property type="match status" value="2"/>
</dbReference>
<dbReference type="InterPro" id="IPR006603">
    <property type="entry name" value="PQ-loop_rpt"/>
</dbReference>
<keyword evidence="4" id="KW-0344">Guanine-nucleotide releasing factor</keyword>
<keyword evidence="3" id="KW-0813">Transport</keyword>
<evidence type="ECO:0000313" key="13">
    <source>
        <dbReference type="EMBL" id="CRK20631.1"/>
    </source>
</evidence>
<dbReference type="AlphaFoldDB" id="A0A0G4LF30"/>
<dbReference type="GO" id="GO:0016020">
    <property type="term" value="C:membrane"/>
    <property type="evidence" value="ECO:0007669"/>
    <property type="project" value="UniProtKB-SubCell"/>
</dbReference>
<dbReference type="GO" id="GO:0005085">
    <property type="term" value="F:guanyl-nucleotide exchange factor activity"/>
    <property type="evidence" value="ECO:0007669"/>
    <property type="project" value="UniProtKB-KW"/>
</dbReference>
<feature type="compositionally biased region" description="Acidic residues" evidence="11">
    <location>
        <begin position="454"/>
        <end position="473"/>
    </location>
</feature>
<reference evidence="13 14" key="1">
    <citation type="submission" date="2015-05" db="EMBL/GenBank/DDBJ databases">
        <authorList>
            <person name="Wang D.B."/>
            <person name="Wang M."/>
        </authorList>
    </citation>
    <scope>NUCLEOTIDE SEQUENCE [LARGE SCALE GENOMIC DNA]</scope>
    <source>
        <strain evidence="13">VL1</strain>
    </source>
</reference>
<dbReference type="STRING" id="100787.A0A0G4LF30"/>
<evidence type="ECO:0000256" key="11">
    <source>
        <dbReference type="SAM" id="MobiDB-lite"/>
    </source>
</evidence>
<evidence type="ECO:0000256" key="8">
    <source>
        <dbReference type="ARBA" id="ARBA00023136"/>
    </source>
</evidence>
<dbReference type="Pfam" id="PF04193">
    <property type="entry name" value="PQ-loop"/>
    <property type="match status" value="2"/>
</dbReference>
<evidence type="ECO:0008006" key="15">
    <source>
        <dbReference type="Google" id="ProtNLM"/>
    </source>
</evidence>
<feature type="region of interest" description="Disordered" evidence="11">
    <location>
        <begin position="851"/>
        <end position="875"/>
    </location>
</feature>
<evidence type="ECO:0000256" key="3">
    <source>
        <dbReference type="ARBA" id="ARBA00022448"/>
    </source>
</evidence>
<evidence type="ECO:0000256" key="7">
    <source>
        <dbReference type="ARBA" id="ARBA00022989"/>
    </source>
</evidence>
<evidence type="ECO:0000256" key="5">
    <source>
        <dbReference type="ARBA" id="ARBA00022692"/>
    </source>
</evidence>
<keyword evidence="14" id="KW-1185">Reference proteome</keyword>
<feature type="compositionally biased region" description="Basic residues" evidence="11">
    <location>
        <begin position="408"/>
        <end position="421"/>
    </location>
</feature>
<comment type="subcellular location">
    <subcellularLocation>
        <location evidence="1">Membrane</location>
        <topology evidence="1">Multi-pass membrane protein</topology>
    </subcellularLocation>
</comment>
<evidence type="ECO:0000256" key="12">
    <source>
        <dbReference type="SAM" id="Phobius"/>
    </source>
</evidence>
<evidence type="ECO:0000313" key="14">
    <source>
        <dbReference type="Proteomes" id="UP000044602"/>
    </source>
</evidence>
<feature type="transmembrane region" description="Helical" evidence="12">
    <location>
        <begin position="722"/>
        <end position="739"/>
    </location>
</feature>
<organism evidence="13 14">
    <name type="scientific">Verticillium longisporum</name>
    <name type="common">Verticillium dahliae var. longisporum</name>
    <dbReference type="NCBI Taxonomy" id="100787"/>
    <lineage>
        <taxon>Eukaryota</taxon>
        <taxon>Fungi</taxon>
        <taxon>Dikarya</taxon>
        <taxon>Ascomycota</taxon>
        <taxon>Pezizomycotina</taxon>
        <taxon>Sordariomycetes</taxon>
        <taxon>Hypocreomycetidae</taxon>
        <taxon>Glomerellales</taxon>
        <taxon>Plectosphaerellaceae</taxon>
        <taxon>Verticillium</taxon>
    </lineage>
</organism>
<keyword evidence="6" id="KW-0677">Repeat</keyword>
<keyword evidence="8 12" id="KW-0472">Membrane</keyword>
<comment type="similarity">
    <text evidence="2">Belongs to the synembryn family.</text>
</comment>
<keyword evidence="7 12" id="KW-1133">Transmembrane helix</keyword>
<feature type="compositionally biased region" description="Low complexity" evidence="11">
    <location>
        <begin position="851"/>
        <end position="865"/>
    </location>
</feature>
<evidence type="ECO:0000256" key="4">
    <source>
        <dbReference type="ARBA" id="ARBA00022658"/>
    </source>
</evidence>
<gene>
    <name evidence="13" type="ORF">BN1708_012903</name>
</gene>
<dbReference type="SMART" id="SM00679">
    <property type="entry name" value="CTNS"/>
    <property type="match status" value="2"/>
</dbReference>
<dbReference type="FunFam" id="1.20.1280.290:FF:000006">
    <property type="entry name" value="mannose-P-dolichol utilization defect 1 protein"/>
    <property type="match status" value="1"/>
</dbReference>
<dbReference type="InterPro" id="IPR019318">
    <property type="entry name" value="Gua_nucleotide_exch_fac_Ric8"/>
</dbReference>
<evidence type="ECO:0000256" key="6">
    <source>
        <dbReference type="ARBA" id="ARBA00022737"/>
    </source>
</evidence>
<dbReference type="PANTHER" id="PTHR12226:SF2">
    <property type="entry name" value="MANNOSE-P-DOLICHOL UTILIZATION DEFECT 1 PROTEIN"/>
    <property type="match status" value="1"/>
</dbReference>
<accession>A0A0G4LF30</accession>
<proteinExistence type="inferred from homology"/>
<comment type="similarity">
    <text evidence="10">Belongs to the MPDU1 (TC 2.A.43.3) family.</text>
</comment>
<feature type="transmembrane region" description="Helical" evidence="12">
    <location>
        <begin position="806"/>
        <end position="830"/>
    </location>
</feature>
<feature type="transmembrane region" description="Helical" evidence="12">
    <location>
        <begin position="699"/>
        <end position="717"/>
    </location>
</feature>
<dbReference type="Pfam" id="PF10165">
    <property type="entry name" value="Ric8"/>
    <property type="match status" value="2"/>
</dbReference>
<dbReference type="PANTHER" id="PTHR12226">
    <property type="entry name" value="MANNOSE-P-DOLICHOL UTILIZATION DEFECT 1 LEC35 -RELATED"/>
    <property type="match status" value="1"/>
</dbReference>
<evidence type="ECO:0000256" key="9">
    <source>
        <dbReference type="ARBA" id="ARBA00023186"/>
    </source>
</evidence>
<keyword evidence="5 12" id="KW-0812">Transmembrane</keyword>
<dbReference type="InterPro" id="IPR016817">
    <property type="entry name" value="MannP-dilichol_defect-1"/>
</dbReference>
<sequence length="875" mass="93921">MTDLDSSAKLEAVTKLMSKLDANLETQTLAVNELVAYLEQLKLLGRDPRSADPIFAPNGIKTLARYAFESPQRATARGALKDINPSKPLDPPFSSLINALLNLDFEDPEVQSSLCPQSPEASDQPSRVAARLVTLLDLSLKPGIYAEGELDQLLSPLVGVLAYVEAAATEEVKQYLRATLLPTEKDREEVLGKGTSLGSRVLKLSNNPMTPKLGDVASHLLYSLSDKDASKFVANVGFGYASGFLAKNNIPTPGNMAESSDELAARPFNPVTGQFLDSERVVELPEMTEDEKLREAERLYDLFERLKRTGIIDVQNPVEEAIRSGRFQEMDENRVTENINNTVDCRINVDMPVGSRYHYCERYGGDPLSDVDDVSMADAQSELSDDEPEPLIVSDIATPTPKTGPVHPVKRGAGRPLKKSKLPTSTKADTKKASTRNGTETGLQDGKSDVFISGEDDQDCASDGDDLEPEDGEPLVSEFQSSRRLFPSRPIGRHASSGVDNGKGVSNELEELSSTDGEGQPVSPTPAKRGPGRPPKKDHSSSLMARPITEKKRASSSADSSKPRRSSRLHPSLSSRIFANMDALQETLRPLLQPITHNLPGPINDLALSLLGEQCHTSLVRDITLTDDVCLKLAVSKALGLAIVAAASIVKVPQILKLVSSKSPAGVSVLSYALETAAYVVSLAYNYRNGFPFSTYGETALIAAQNVVITVLVLNYAGRAPLAALFVSALAVAFGSLFTDQFVGMERLSVLQAGAGVVGVASKIPQILAIWQEGGTGQLSAFTVFNYLVGSLTRIFTTLQEVDDKLILYGFIAGFALNAVLATQMVYYWNAPSAKAKGKRKAEPVSYAAAAATSSPAGSASATPTKKGPSTRRRG</sequence>
<name>A0A0G4LF30_VERLO</name>
<evidence type="ECO:0000256" key="2">
    <source>
        <dbReference type="ARBA" id="ARBA00009049"/>
    </source>
</evidence>
<feature type="region of interest" description="Disordered" evidence="11">
    <location>
        <begin position="378"/>
        <end position="572"/>
    </location>
</feature>
<protein>
    <recommendedName>
        <fullName evidence="15">Mannose-P-dolichol utilization defect 1 protein homolog</fullName>
    </recommendedName>
</protein>
<keyword evidence="9" id="KW-0143">Chaperone</keyword>